<evidence type="ECO:0000256" key="1">
    <source>
        <dbReference type="ARBA" id="ARBA00008898"/>
    </source>
</evidence>
<evidence type="ECO:0000256" key="2">
    <source>
        <dbReference type="ARBA" id="ARBA00023002"/>
    </source>
</evidence>
<evidence type="ECO:0000313" key="5">
    <source>
        <dbReference type="Proteomes" id="UP000475532"/>
    </source>
</evidence>
<dbReference type="SUPFAM" id="SSF50475">
    <property type="entry name" value="FMN-binding split barrel"/>
    <property type="match status" value="1"/>
</dbReference>
<dbReference type="InterPro" id="IPR002563">
    <property type="entry name" value="Flavin_Rdtase-like_dom"/>
</dbReference>
<dbReference type="PANTHER" id="PTHR30466:SF11">
    <property type="entry name" value="FLAVIN-DEPENDENT MONOOXYGENASE, REDUCTASE SUBUNIT HSAB"/>
    <property type="match status" value="1"/>
</dbReference>
<dbReference type="Pfam" id="PF01613">
    <property type="entry name" value="Flavin_Reduct"/>
    <property type="match status" value="1"/>
</dbReference>
<dbReference type="InterPro" id="IPR012349">
    <property type="entry name" value="Split_barrel_FMN-bd"/>
</dbReference>
<dbReference type="GO" id="GO:0010181">
    <property type="term" value="F:FMN binding"/>
    <property type="evidence" value="ECO:0007669"/>
    <property type="project" value="InterPro"/>
</dbReference>
<dbReference type="Proteomes" id="UP000475532">
    <property type="component" value="Unassembled WGS sequence"/>
</dbReference>
<organism evidence="4 5">
    <name type="scientific">Actinomadura bangladeshensis</name>
    <dbReference type="NCBI Taxonomy" id="453573"/>
    <lineage>
        <taxon>Bacteria</taxon>
        <taxon>Bacillati</taxon>
        <taxon>Actinomycetota</taxon>
        <taxon>Actinomycetes</taxon>
        <taxon>Streptosporangiales</taxon>
        <taxon>Thermomonosporaceae</taxon>
        <taxon>Actinomadura</taxon>
    </lineage>
</organism>
<proteinExistence type="inferred from homology"/>
<evidence type="ECO:0000313" key="4">
    <source>
        <dbReference type="EMBL" id="NEA21713.1"/>
    </source>
</evidence>
<reference evidence="4 5" key="1">
    <citation type="submission" date="2020-01" db="EMBL/GenBank/DDBJ databases">
        <title>Insect and environment-associated Actinomycetes.</title>
        <authorList>
            <person name="Currrie C."/>
            <person name="Chevrette M."/>
            <person name="Carlson C."/>
            <person name="Stubbendieck R."/>
            <person name="Wendt-Pienkowski E."/>
        </authorList>
    </citation>
    <scope>NUCLEOTIDE SEQUENCE [LARGE SCALE GENOMIC DNA]</scope>
    <source>
        <strain evidence="4 5">SID10258</strain>
    </source>
</reference>
<keyword evidence="2" id="KW-0560">Oxidoreductase</keyword>
<dbReference type="EMBL" id="JAAGLI010000112">
    <property type="protein sequence ID" value="NEA21713.1"/>
    <property type="molecule type" value="Genomic_DNA"/>
</dbReference>
<dbReference type="Gene3D" id="2.30.110.10">
    <property type="entry name" value="Electron Transport, Fmn-binding Protein, Chain A"/>
    <property type="match status" value="1"/>
</dbReference>
<feature type="domain" description="Flavin reductase like" evidence="3">
    <location>
        <begin position="17"/>
        <end position="160"/>
    </location>
</feature>
<dbReference type="PANTHER" id="PTHR30466">
    <property type="entry name" value="FLAVIN REDUCTASE"/>
    <property type="match status" value="1"/>
</dbReference>
<dbReference type="RefSeq" id="WP_163053325.1">
    <property type="nucleotide sequence ID" value="NZ_JAAGLI010000112.1"/>
</dbReference>
<sequence length="163" mass="17251">MHPTGEAPTRRSFRDVLGRFTTGVVLITARSQDGPAGMAANSFTSVSLDPPLIAVCAAHTSTTWPSIRATGGFAVTILGDADRDVCAAFATPGADRFSGRPWDRTPAGHPLLPTGLAWLDCRIDTIHQAGDHELVIARATTWSLAGDADPLVFHSGRYTRLAS</sequence>
<dbReference type="GO" id="GO:0042602">
    <property type="term" value="F:riboflavin reductase (NADPH) activity"/>
    <property type="evidence" value="ECO:0007669"/>
    <property type="project" value="TreeGrafter"/>
</dbReference>
<protein>
    <submittedName>
        <fullName evidence="4">Flavin reductase family protein</fullName>
    </submittedName>
</protein>
<comment type="similarity">
    <text evidence="1">Belongs to the non-flavoprotein flavin reductase family.</text>
</comment>
<dbReference type="AlphaFoldDB" id="A0A6L9QAQ5"/>
<dbReference type="InterPro" id="IPR050268">
    <property type="entry name" value="NADH-dep_flavin_reductase"/>
</dbReference>
<gene>
    <name evidence="4" type="ORF">G3I70_04260</name>
</gene>
<name>A0A6L9QAQ5_9ACTN</name>
<evidence type="ECO:0000259" key="3">
    <source>
        <dbReference type="SMART" id="SM00903"/>
    </source>
</evidence>
<accession>A0A6L9QAQ5</accession>
<comment type="caution">
    <text evidence="4">The sequence shown here is derived from an EMBL/GenBank/DDBJ whole genome shotgun (WGS) entry which is preliminary data.</text>
</comment>
<dbReference type="SMART" id="SM00903">
    <property type="entry name" value="Flavin_Reduct"/>
    <property type="match status" value="1"/>
</dbReference>